<name>A0ABW8USD9_9RHOB</name>
<dbReference type="InterPro" id="IPR038740">
    <property type="entry name" value="BioF2-like_GNAT_dom"/>
</dbReference>
<protein>
    <submittedName>
        <fullName evidence="2">GNAT family N-acetyltransferase</fullName>
        <ecNumber evidence="2">2.3.1.-</ecNumber>
    </submittedName>
</protein>
<dbReference type="InterPro" id="IPR016181">
    <property type="entry name" value="Acyl_CoA_acyltransferase"/>
</dbReference>
<dbReference type="RefSeq" id="WP_407594144.1">
    <property type="nucleotide sequence ID" value="NZ_JBHDIY010000002.1"/>
</dbReference>
<dbReference type="EC" id="2.3.1.-" evidence="2"/>
<evidence type="ECO:0000259" key="1">
    <source>
        <dbReference type="Pfam" id="PF13480"/>
    </source>
</evidence>
<comment type="caution">
    <text evidence="2">The sequence shown here is derived from an EMBL/GenBank/DDBJ whole genome shotgun (WGS) entry which is preliminary data.</text>
</comment>
<feature type="domain" description="BioF2-like acetyltransferase" evidence="1">
    <location>
        <begin position="9"/>
        <end position="134"/>
    </location>
</feature>
<dbReference type="SUPFAM" id="SSF55729">
    <property type="entry name" value="Acyl-CoA N-acyltransferases (Nat)"/>
    <property type="match status" value="1"/>
</dbReference>
<evidence type="ECO:0000313" key="3">
    <source>
        <dbReference type="Proteomes" id="UP001627408"/>
    </source>
</evidence>
<sequence length="164" mass="18577">MARAGGKWRNAWRKSQKSNLKLRHTQFDAALHNWLLVEDRKQQRRQKYRSLPHSIIHSFSAISPRDVIVFCARKKHDDVAAMLFLQHGEVATYHVGWSSAHGRQTNAHYALLKHAADHFVRCGVTRLDLGTVDTENAPGLARFKIGSGARVRPLGGTWLRIPGL</sequence>
<dbReference type="GO" id="GO:0016746">
    <property type="term" value="F:acyltransferase activity"/>
    <property type="evidence" value="ECO:0007669"/>
    <property type="project" value="UniProtKB-KW"/>
</dbReference>
<dbReference type="Gene3D" id="3.40.630.30">
    <property type="match status" value="1"/>
</dbReference>
<dbReference type="InterPro" id="IPR050644">
    <property type="entry name" value="PG_Glycine_Bridge_Synth"/>
</dbReference>
<organism evidence="2 3">
    <name type="scientific">Tateyamaria armeniaca</name>
    <dbReference type="NCBI Taxonomy" id="2518930"/>
    <lineage>
        <taxon>Bacteria</taxon>
        <taxon>Pseudomonadati</taxon>
        <taxon>Pseudomonadota</taxon>
        <taxon>Alphaproteobacteria</taxon>
        <taxon>Rhodobacterales</taxon>
        <taxon>Roseobacteraceae</taxon>
        <taxon>Tateyamaria</taxon>
    </lineage>
</organism>
<reference evidence="2 3" key="1">
    <citation type="submission" date="2024-08" db="EMBL/GenBank/DDBJ databases">
        <title>Tateyamaria sp. nov., isolated from marine algae.</title>
        <authorList>
            <person name="Choi B.J."/>
            <person name="Kim J.M."/>
            <person name="Lee J.K."/>
            <person name="Choi D.G."/>
            <person name="Bayburt H."/>
            <person name="Baek J.H."/>
            <person name="Han D.M."/>
            <person name="Jeon C.O."/>
        </authorList>
    </citation>
    <scope>NUCLEOTIDE SEQUENCE [LARGE SCALE GENOMIC DNA]</scope>
    <source>
        <strain evidence="2 3">KMU-156</strain>
    </source>
</reference>
<keyword evidence="2" id="KW-0808">Transferase</keyword>
<keyword evidence="2" id="KW-0012">Acyltransferase</keyword>
<accession>A0ABW8USD9</accession>
<proteinExistence type="predicted"/>
<evidence type="ECO:0000313" key="2">
    <source>
        <dbReference type="EMBL" id="MFL4468896.1"/>
    </source>
</evidence>
<dbReference type="EMBL" id="JBHDIY010000002">
    <property type="protein sequence ID" value="MFL4468896.1"/>
    <property type="molecule type" value="Genomic_DNA"/>
</dbReference>
<gene>
    <name evidence="2" type="ORF">ACERZ8_03055</name>
</gene>
<dbReference type="Pfam" id="PF13480">
    <property type="entry name" value="Acetyltransf_6"/>
    <property type="match status" value="1"/>
</dbReference>
<dbReference type="PANTHER" id="PTHR36174">
    <property type="entry name" value="LIPID II:GLYCINE GLYCYLTRANSFERASE"/>
    <property type="match status" value="1"/>
</dbReference>
<dbReference type="PANTHER" id="PTHR36174:SF1">
    <property type="entry name" value="LIPID II:GLYCINE GLYCYLTRANSFERASE"/>
    <property type="match status" value="1"/>
</dbReference>
<dbReference type="Proteomes" id="UP001627408">
    <property type="component" value="Unassembled WGS sequence"/>
</dbReference>
<keyword evidence="3" id="KW-1185">Reference proteome</keyword>